<reference evidence="1 2" key="1">
    <citation type="submission" date="2020-02" db="EMBL/GenBank/DDBJ databases">
        <title>Whole-genome analyses of novel actinobacteria.</title>
        <authorList>
            <person name="Sahin N."/>
            <person name="Tokatli A."/>
        </authorList>
    </citation>
    <scope>NUCLEOTIDE SEQUENCE [LARGE SCALE GENOMIC DNA]</scope>
    <source>
        <strain evidence="1 2">YC419</strain>
    </source>
</reference>
<gene>
    <name evidence="1" type="ORF">G6048_47775</name>
</gene>
<comment type="caution">
    <text evidence="1">The sequence shown here is derived from an EMBL/GenBank/DDBJ whole genome shotgun (WGS) entry which is preliminary data.</text>
</comment>
<feature type="non-terminal residue" evidence="1">
    <location>
        <position position="1"/>
    </location>
</feature>
<protein>
    <submittedName>
        <fullName evidence="1">Sugar phosphate isomerase/epimerase</fullName>
    </submittedName>
</protein>
<dbReference type="EMBL" id="JAAKZX010000423">
    <property type="protein sequence ID" value="NGO49438.1"/>
    <property type="molecule type" value="Genomic_DNA"/>
</dbReference>
<dbReference type="GO" id="GO:0016853">
    <property type="term" value="F:isomerase activity"/>
    <property type="evidence" value="ECO:0007669"/>
    <property type="project" value="UniProtKB-KW"/>
</dbReference>
<keyword evidence="1" id="KW-0413">Isomerase</keyword>
<sequence>GHRLAHHWQAEHDNPAESFTFARRSSEHLHSLREKC</sequence>
<accession>A0ABX0E5F5</accession>
<dbReference type="Proteomes" id="UP001518140">
    <property type="component" value="Unassembled WGS sequence"/>
</dbReference>
<evidence type="ECO:0000313" key="1">
    <source>
        <dbReference type="EMBL" id="NGO49438.1"/>
    </source>
</evidence>
<organism evidence="1 2">
    <name type="scientific">Streptomyces ureilyticus</name>
    <dbReference type="NCBI Taxonomy" id="1775131"/>
    <lineage>
        <taxon>Bacteria</taxon>
        <taxon>Bacillati</taxon>
        <taxon>Actinomycetota</taxon>
        <taxon>Actinomycetes</taxon>
        <taxon>Kitasatosporales</taxon>
        <taxon>Streptomycetaceae</taxon>
        <taxon>Streptomyces</taxon>
    </lineage>
</organism>
<name>A0ABX0E5F5_9ACTN</name>
<proteinExistence type="predicted"/>
<keyword evidence="2" id="KW-1185">Reference proteome</keyword>
<evidence type="ECO:0000313" key="2">
    <source>
        <dbReference type="Proteomes" id="UP001518140"/>
    </source>
</evidence>